<dbReference type="EMBL" id="MEKH01000009">
    <property type="protein sequence ID" value="ODO02865.1"/>
    <property type="molecule type" value="Genomic_DNA"/>
</dbReference>
<proteinExistence type="predicted"/>
<dbReference type="OrthoDB" id="10393592at2759"/>
<protein>
    <submittedName>
        <fullName evidence="1">Uncharacterized protein</fullName>
    </submittedName>
</protein>
<dbReference type="Proteomes" id="UP000095149">
    <property type="component" value="Unassembled WGS sequence"/>
</dbReference>
<evidence type="ECO:0000313" key="2">
    <source>
        <dbReference type="Proteomes" id="UP000095149"/>
    </source>
</evidence>
<gene>
    <name evidence="1" type="ORF">I350_05706</name>
</gene>
<accession>A0A1E3JPT9</accession>
<name>A0A1E3JPT9_9TREE</name>
<sequence>MPSPVSSDVVGDHASKDYPLPPSDLTPFSGPALPSDILALIFPLYVTAACPGSKAFTNLLCLNREIHDENINRAYERITLTKDNVDAFFKPCGDYQSKHPDGPLNDDRLSVRAWLGTEENIARKRYITFADSETRGNDGSTSAAKQNSKKSPQRLFENLHHITYPAALFQPTSICHVAWGMYRVSLTKARYICIDMPPWPIPKVAIDALRSPFTGKSPPCGLTVHNCSSFIDVPLLNLESDTCVEVFMRSPKDTFGSERVDVDDIQFLHEYTLTNYFNQVFNGASWITRPNFVVHHAARTQDDIDSVYFQHDLYDGEKLTIWTDEECAAHEELDCMCGLKVCEAIREWTSDEESEGFEDSGEDSPISG</sequence>
<reference evidence="1 2" key="1">
    <citation type="submission" date="2016-06" db="EMBL/GenBank/DDBJ databases">
        <title>Evolution of pathogenesis and genome organization in the Tremellales.</title>
        <authorList>
            <person name="Cuomo C."/>
            <person name="Litvintseva A."/>
            <person name="Heitman J."/>
            <person name="Chen Y."/>
            <person name="Sun S."/>
            <person name="Springer D."/>
            <person name="Dromer F."/>
            <person name="Young S."/>
            <person name="Zeng Q."/>
            <person name="Chapman S."/>
            <person name="Gujja S."/>
            <person name="Saif S."/>
            <person name="Birren B."/>
        </authorList>
    </citation>
    <scope>NUCLEOTIDE SEQUENCE [LARGE SCALE GENOMIC DNA]</scope>
    <source>
        <strain evidence="1 2">CBS 6273</strain>
    </source>
</reference>
<dbReference type="AlphaFoldDB" id="A0A1E3JPT9"/>
<organism evidence="1 2">
    <name type="scientific">Cryptococcus amylolentus CBS 6273</name>
    <dbReference type="NCBI Taxonomy" id="1296118"/>
    <lineage>
        <taxon>Eukaryota</taxon>
        <taxon>Fungi</taxon>
        <taxon>Dikarya</taxon>
        <taxon>Basidiomycota</taxon>
        <taxon>Agaricomycotina</taxon>
        <taxon>Tremellomycetes</taxon>
        <taxon>Tremellales</taxon>
        <taxon>Cryptococcaceae</taxon>
        <taxon>Cryptococcus</taxon>
    </lineage>
</organism>
<evidence type="ECO:0000313" key="1">
    <source>
        <dbReference type="EMBL" id="ODO02865.1"/>
    </source>
</evidence>
<comment type="caution">
    <text evidence="1">The sequence shown here is derived from an EMBL/GenBank/DDBJ whole genome shotgun (WGS) entry which is preliminary data.</text>
</comment>